<dbReference type="Proteomes" id="UP001354989">
    <property type="component" value="Chromosome"/>
</dbReference>
<gene>
    <name evidence="3" type="ORF">PEPS_03700</name>
</gene>
<feature type="signal peptide" evidence="1">
    <location>
        <begin position="1"/>
        <end position="22"/>
    </location>
</feature>
<reference evidence="3 4" key="1">
    <citation type="submission" date="2021-12" db="EMBL/GenBank/DDBJ databases">
        <title>Genome sequencing of bacteria with rrn-lacking chromosome and rrn-plasmid.</title>
        <authorList>
            <person name="Anda M."/>
            <person name="Iwasaki W."/>
        </authorList>
    </citation>
    <scope>NUCLEOTIDE SEQUENCE [LARGE SCALE GENOMIC DNA]</scope>
    <source>
        <strain evidence="3 4">NBRC 101262</strain>
    </source>
</reference>
<evidence type="ECO:0000256" key="1">
    <source>
        <dbReference type="SAM" id="SignalP"/>
    </source>
</evidence>
<evidence type="ECO:0000259" key="2">
    <source>
        <dbReference type="Pfam" id="PF18962"/>
    </source>
</evidence>
<keyword evidence="4" id="KW-1185">Reference proteome</keyword>
<accession>A0ABM7VB22</accession>
<keyword evidence="1" id="KW-0732">Signal</keyword>
<dbReference type="EMBL" id="AP025292">
    <property type="protein sequence ID" value="BDC98089.1"/>
    <property type="molecule type" value="Genomic_DNA"/>
</dbReference>
<dbReference type="Pfam" id="PF18962">
    <property type="entry name" value="Por_Secre_tail"/>
    <property type="match status" value="1"/>
</dbReference>
<dbReference type="RefSeq" id="WP_332919710.1">
    <property type="nucleotide sequence ID" value="NZ_AP025292.1"/>
</dbReference>
<feature type="chain" id="PRO_5047237604" description="Secretion system C-terminal sorting domain-containing protein" evidence="1">
    <location>
        <begin position="23"/>
        <end position="119"/>
    </location>
</feature>
<proteinExistence type="predicted"/>
<protein>
    <recommendedName>
        <fullName evidence="2">Secretion system C-terminal sorting domain-containing protein</fullName>
    </recommendedName>
</protein>
<sequence>MNGLKVLLLMTFVFWWSLNASAQTDTKLPLGLRPVTEHVDVYPNPTNDILHVKLDNVNVKSLEMQVFNIIGNNIKIDAEEVIKNRYYRINTHDFQPGYYLLVLTDPKTRFNKAIRIKKE</sequence>
<organism evidence="3 4">
    <name type="scientific">Persicobacter psychrovividus</name>
    <dbReference type="NCBI Taxonomy" id="387638"/>
    <lineage>
        <taxon>Bacteria</taxon>
        <taxon>Pseudomonadati</taxon>
        <taxon>Bacteroidota</taxon>
        <taxon>Cytophagia</taxon>
        <taxon>Cytophagales</taxon>
        <taxon>Persicobacteraceae</taxon>
        <taxon>Persicobacter</taxon>
    </lineage>
</organism>
<name>A0ABM7VB22_9BACT</name>
<evidence type="ECO:0000313" key="3">
    <source>
        <dbReference type="EMBL" id="BDC98089.1"/>
    </source>
</evidence>
<dbReference type="InterPro" id="IPR026444">
    <property type="entry name" value="Secre_tail"/>
</dbReference>
<evidence type="ECO:0000313" key="4">
    <source>
        <dbReference type="Proteomes" id="UP001354989"/>
    </source>
</evidence>
<dbReference type="NCBIfam" id="TIGR04183">
    <property type="entry name" value="Por_Secre_tail"/>
    <property type="match status" value="1"/>
</dbReference>
<feature type="domain" description="Secretion system C-terminal sorting" evidence="2">
    <location>
        <begin position="41"/>
        <end position="110"/>
    </location>
</feature>